<dbReference type="FunFam" id="3.30.160.60:FF:000446">
    <property type="entry name" value="Zinc finger protein"/>
    <property type="match status" value="1"/>
</dbReference>
<feature type="region of interest" description="Disordered" evidence="6">
    <location>
        <begin position="1"/>
        <end position="63"/>
    </location>
</feature>
<sequence length="584" mass="64798">MTNNNAHHHHNDPNQPHQNNLGLVDGLASTANQLNQSTSSLSSTSSFSLSPPPSSSSSTTTATTTASVGQILNSLAQPFRLTNNNQSSHTSTINHHNHLSSISNGSGRKYQCKMCPQIFYSKADMQLHTQIHMRESKPYKCSQCTKSFANSSYLSQHSRIHLGIKPYRCEMCQRKFTQLSHLQQHYRTHTGDKPYRCRFANCTKSFSQLSNLQSHSRSHQTDKPYKCNSCYKCFVDEAGLLEHIPKHKDSKHLKTHICQFCGKSYTQETYLSKHMQKHTDRNENKHQTHHHQQHHLQNHNQLQSSTSRNNQSSSGNVGVQTPMLGDNSGGYNLSKASNLNRSTSTSSSTSIDCSNLIISSSMPGLNAATSVASHSLNNLINNQPHLFLDQSQNFEQLQSSNQNLRNGDDALLYGVNQHQRISIDKNSIETIVSKSHIPVTLSPSSVPTISAAMPNVRSMPYAFPYDAFNFHQKLSSNPGLLLNDVNANFLSSNSRKLSNFNDTSVMPSSTSISSSSTSPTSSMIATKTGPTALPNQLIALNQIRSYASLPVAVGQTIINNDHLQQHQTNLNHRHQQQSISLKED</sequence>
<evidence type="ECO:0000313" key="10">
    <source>
        <dbReference type="Proteomes" id="UP000070412"/>
    </source>
</evidence>
<dbReference type="GO" id="GO:0005667">
    <property type="term" value="C:transcription regulator complex"/>
    <property type="evidence" value="ECO:0007669"/>
    <property type="project" value="TreeGrafter"/>
</dbReference>
<evidence type="ECO:0000259" key="7">
    <source>
        <dbReference type="PROSITE" id="PS50157"/>
    </source>
</evidence>
<dbReference type="GO" id="GO:0031519">
    <property type="term" value="C:PcG protein complex"/>
    <property type="evidence" value="ECO:0007669"/>
    <property type="project" value="TreeGrafter"/>
</dbReference>
<dbReference type="FunFam" id="3.30.160.60:FF:000648">
    <property type="entry name" value="Zinc finger protein rotund"/>
    <property type="match status" value="1"/>
</dbReference>
<feature type="compositionally biased region" description="Low complexity" evidence="6">
    <location>
        <begin position="37"/>
        <end position="63"/>
    </location>
</feature>
<dbReference type="PANTHER" id="PTHR14003">
    <property type="entry name" value="TRANSCRIPTIONAL REPRESSOR PROTEIN YY"/>
    <property type="match status" value="1"/>
</dbReference>
<dbReference type="GO" id="GO:0000978">
    <property type="term" value="F:RNA polymerase II cis-regulatory region sequence-specific DNA binding"/>
    <property type="evidence" value="ECO:0007669"/>
    <property type="project" value="TreeGrafter"/>
</dbReference>
<dbReference type="EnsemblMetazoa" id="SSS_1458s_mrna">
    <property type="protein sequence ID" value="KAF7493450.1"/>
    <property type="gene ID" value="SSS_1458"/>
</dbReference>
<dbReference type="OrthoDB" id="654211at2759"/>
<dbReference type="SMART" id="SM00355">
    <property type="entry name" value="ZnF_C2H2"/>
    <property type="match status" value="6"/>
</dbReference>
<feature type="domain" description="C2H2-type" evidence="7">
    <location>
        <begin position="139"/>
        <end position="166"/>
    </location>
</feature>
<keyword evidence="4" id="KW-0862">Zinc</keyword>
<dbReference type="Gene3D" id="3.30.160.60">
    <property type="entry name" value="Classic Zinc Finger"/>
    <property type="match status" value="4"/>
</dbReference>
<feature type="compositionally biased region" description="Low complexity" evidence="6">
    <location>
        <begin position="298"/>
        <end position="314"/>
    </location>
</feature>
<evidence type="ECO:0000256" key="1">
    <source>
        <dbReference type="ARBA" id="ARBA00022723"/>
    </source>
</evidence>
<evidence type="ECO:0000256" key="4">
    <source>
        <dbReference type="ARBA" id="ARBA00022833"/>
    </source>
</evidence>
<dbReference type="EMBL" id="WVUK01000056">
    <property type="protein sequence ID" value="KAF7493450.1"/>
    <property type="molecule type" value="Genomic_DNA"/>
</dbReference>
<accession>A0A834RAY4</accession>
<feature type="region of interest" description="Disordered" evidence="6">
    <location>
        <begin position="81"/>
        <end position="100"/>
    </location>
</feature>
<name>A0A834RAY4_SARSC</name>
<keyword evidence="3 5" id="KW-0863">Zinc-finger</keyword>
<dbReference type="PROSITE" id="PS00028">
    <property type="entry name" value="ZINC_FINGER_C2H2_1"/>
    <property type="match status" value="6"/>
</dbReference>
<dbReference type="InterPro" id="IPR036236">
    <property type="entry name" value="Znf_C2H2_sf"/>
</dbReference>
<feature type="compositionally biased region" description="Polar residues" evidence="6">
    <location>
        <begin position="329"/>
        <end position="341"/>
    </location>
</feature>
<evidence type="ECO:0000313" key="8">
    <source>
        <dbReference type="EMBL" id="KAF7493450.1"/>
    </source>
</evidence>
<gene>
    <name evidence="8" type="ORF">SSS_1458</name>
</gene>
<keyword evidence="10" id="KW-1185">Reference proteome</keyword>
<dbReference type="PROSITE" id="PS50157">
    <property type="entry name" value="ZINC_FINGER_C2H2_2"/>
    <property type="match status" value="6"/>
</dbReference>
<dbReference type="GO" id="GO:0000785">
    <property type="term" value="C:chromatin"/>
    <property type="evidence" value="ECO:0007669"/>
    <property type="project" value="TreeGrafter"/>
</dbReference>
<dbReference type="Proteomes" id="UP000070412">
    <property type="component" value="Unassembled WGS sequence"/>
</dbReference>
<dbReference type="PANTHER" id="PTHR14003:SF19">
    <property type="entry name" value="YY2 TRANSCRIPTION FACTOR"/>
    <property type="match status" value="1"/>
</dbReference>
<dbReference type="AlphaFoldDB" id="A0A834RAY4"/>
<dbReference type="InterPro" id="IPR013087">
    <property type="entry name" value="Znf_C2H2_type"/>
</dbReference>
<feature type="domain" description="C2H2-type" evidence="7">
    <location>
        <begin position="167"/>
        <end position="194"/>
    </location>
</feature>
<evidence type="ECO:0000256" key="5">
    <source>
        <dbReference type="PROSITE-ProRule" id="PRU00042"/>
    </source>
</evidence>
<keyword evidence="2" id="KW-0677">Repeat</keyword>
<feature type="domain" description="C2H2-type" evidence="7">
    <location>
        <begin position="195"/>
        <end position="224"/>
    </location>
</feature>
<dbReference type="FunFam" id="3.30.160.60:FF:001172">
    <property type="entry name" value="Zinc finger protein rotund"/>
    <property type="match status" value="1"/>
</dbReference>
<feature type="domain" description="C2H2-type" evidence="7">
    <location>
        <begin position="110"/>
        <end position="137"/>
    </location>
</feature>
<feature type="domain" description="C2H2-type" evidence="7">
    <location>
        <begin position="256"/>
        <end position="283"/>
    </location>
</feature>
<feature type="region of interest" description="Disordered" evidence="6">
    <location>
        <begin position="500"/>
        <end position="528"/>
    </location>
</feature>
<protein>
    <submittedName>
        <fullName evidence="8">Zinc finger protein rotund</fullName>
    </submittedName>
</protein>
<feature type="region of interest" description="Disordered" evidence="6">
    <location>
        <begin position="272"/>
        <end position="350"/>
    </location>
</feature>
<feature type="compositionally biased region" description="Low complexity" evidence="6">
    <location>
        <begin position="503"/>
        <end position="524"/>
    </location>
</feature>
<feature type="compositionally biased region" description="Basic and acidic residues" evidence="6">
    <location>
        <begin position="277"/>
        <end position="286"/>
    </location>
</feature>
<feature type="compositionally biased region" description="Basic residues" evidence="6">
    <location>
        <begin position="1"/>
        <end position="10"/>
    </location>
</feature>
<reference evidence="9" key="3">
    <citation type="submission" date="2022-06" db="UniProtKB">
        <authorList>
            <consortium name="EnsemblMetazoa"/>
        </authorList>
    </citation>
    <scope>IDENTIFICATION</scope>
</reference>
<dbReference type="GO" id="GO:0008270">
    <property type="term" value="F:zinc ion binding"/>
    <property type="evidence" value="ECO:0007669"/>
    <property type="project" value="UniProtKB-KW"/>
</dbReference>
<dbReference type="Pfam" id="PF00096">
    <property type="entry name" value="zf-C2H2"/>
    <property type="match status" value="5"/>
</dbReference>
<feature type="domain" description="C2H2-type" evidence="7">
    <location>
        <begin position="225"/>
        <end position="252"/>
    </location>
</feature>
<reference evidence="8" key="2">
    <citation type="submission" date="2020-01" db="EMBL/GenBank/DDBJ databases">
        <authorList>
            <person name="Korhonen P.K.K."/>
            <person name="Guangxu M.G."/>
            <person name="Wang T.W."/>
            <person name="Stroehlein A.J.S."/>
            <person name="Young N.D."/>
            <person name="Ang C.-S.A."/>
            <person name="Fernando D.W.F."/>
            <person name="Lu H.L."/>
            <person name="Taylor S.T."/>
            <person name="Ehtesham M.E.M."/>
            <person name="Najaraj S.H.N."/>
            <person name="Harsha G.H.G."/>
            <person name="Madugundu A.M."/>
            <person name="Renuse S.R."/>
            <person name="Holt D.H."/>
            <person name="Pandey A.P."/>
            <person name="Papenfuss A.P."/>
            <person name="Gasser R.B.G."/>
            <person name="Fischer K.F."/>
        </authorList>
    </citation>
    <scope>NUCLEOTIDE SEQUENCE</scope>
    <source>
        <strain evidence="8">SSS_KF_BRIS2020</strain>
    </source>
</reference>
<proteinExistence type="predicted"/>
<evidence type="ECO:0000256" key="3">
    <source>
        <dbReference type="ARBA" id="ARBA00022771"/>
    </source>
</evidence>
<evidence type="ECO:0000256" key="6">
    <source>
        <dbReference type="SAM" id="MobiDB-lite"/>
    </source>
</evidence>
<dbReference type="SUPFAM" id="SSF57667">
    <property type="entry name" value="beta-beta-alpha zinc fingers"/>
    <property type="match status" value="4"/>
</dbReference>
<feature type="compositionally biased region" description="Basic residues" evidence="6">
    <location>
        <begin position="287"/>
        <end position="297"/>
    </location>
</feature>
<evidence type="ECO:0000256" key="2">
    <source>
        <dbReference type="ARBA" id="ARBA00022737"/>
    </source>
</evidence>
<reference evidence="10" key="1">
    <citation type="journal article" date="2020" name="PLoS Negl. Trop. Dis.">
        <title>High-quality nuclear genome for Sarcoptes scabiei-A critical resource for a neglected parasite.</title>
        <authorList>
            <person name="Korhonen P.K."/>
            <person name="Gasser R.B."/>
            <person name="Ma G."/>
            <person name="Wang T."/>
            <person name="Stroehlein A.J."/>
            <person name="Young N.D."/>
            <person name="Ang C.S."/>
            <person name="Fernando D.D."/>
            <person name="Lu H.C."/>
            <person name="Taylor S."/>
            <person name="Reynolds S.L."/>
            <person name="Mofiz E."/>
            <person name="Najaraj S.H."/>
            <person name="Gowda H."/>
            <person name="Madugundu A."/>
            <person name="Renuse S."/>
            <person name="Holt D."/>
            <person name="Pandey A."/>
            <person name="Papenfuss A.T."/>
            <person name="Fischer K."/>
        </authorList>
    </citation>
    <scope>NUCLEOTIDE SEQUENCE [LARGE SCALE GENOMIC DNA]</scope>
</reference>
<dbReference type="GO" id="GO:0000981">
    <property type="term" value="F:DNA-binding transcription factor activity, RNA polymerase II-specific"/>
    <property type="evidence" value="ECO:0007669"/>
    <property type="project" value="TreeGrafter"/>
</dbReference>
<keyword evidence="1" id="KW-0479">Metal-binding</keyword>
<evidence type="ECO:0000313" key="9">
    <source>
        <dbReference type="EnsemblMetazoa" id="KAF7493450.1"/>
    </source>
</evidence>
<organism evidence="8">
    <name type="scientific">Sarcoptes scabiei</name>
    <name type="common">Itch mite</name>
    <name type="synonym">Acarus scabiei</name>
    <dbReference type="NCBI Taxonomy" id="52283"/>
    <lineage>
        <taxon>Eukaryota</taxon>
        <taxon>Metazoa</taxon>
        <taxon>Ecdysozoa</taxon>
        <taxon>Arthropoda</taxon>
        <taxon>Chelicerata</taxon>
        <taxon>Arachnida</taxon>
        <taxon>Acari</taxon>
        <taxon>Acariformes</taxon>
        <taxon>Sarcoptiformes</taxon>
        <taxon>Astigmata</taxon>
        <taxon>Psoroptidia</taxon>
        <taxon>Sarcoptoidea</taxon>
        <taxon>Sarcoptidae</taxon>
        <taxon>Sarcoptinae</taxon>
        <taxon>Sarcoptes</taxon>
    </lineage>
</organism>